<protein>
    <recommendedName>
        <fullName evidence="4">FIST domain-containing protein</fullName>
    </recommendedName>
</protein>
<reference evidence="2" key="1">
    <citation type="submission" date="2022-07" db="EMBL/GenBank/DDBJ databases">
        <title>Phylogenomic reconstructions and comparative analyses of Kickxellomycotina fungi.</title>
        <authorList>
            <person name="Reynolds N.K."/>
            <person name="Stajich J.E."/>
            <person name="Barry K."/>
            <person name="Grigoriev I.V."/>
            <person name="Crous P."/>
            <person name="Smith M.E."/>
        </authorList>
    </citation>
    <scope>NUCLEOTIDE SEQUENCE</scope>
    <source>
        <strain evidence="2">BCRC 34381</strain>
    </source>
</reference>
<gene>
    <name evidence="2" type="ORF">LPJ61_000936</name>
</gene>
<proteinExistence type="predicted"/>
<evidence type="ECO:0000256" key="1">
    <source>
        <dbReference type="SAM" id="MobiDB-lite"/>
    </source>
</evidence>
<comment type="caution">
    <text evidence="2">The sequence shown here is derived from an EMBL/GenBank/DDBJ whole genome shotgun (WGS) entry which is preliminary data.</text>
</comment>
<evidence type="ECO:0008006" key="4">
    <source>
        <dbReference type="Google" id="ProtNLM"/>
    </source>
</evidence>
<keyword evidence="3" id="KW-1185">Reference proteome</keyword>
<feature type="region of interest" description="Disordered" evidence="1">
    <location>
        <begin position="347"/>
        <end position="369"/>
    </location>
</feature>
<dbReference type="OrthoDB" id="10251508at2759"/>
<dbReference type="EMBL" id="JANBOI010000061">
    <property type="protein sequence ID" value="KAJ1734696.1"/>
    <property type="molecule type" value="Genomic_DNA"/>
</dbReference>
<organism evidence="2 3">
    <name type="scientific">Coemansia biformis</name>
    <dbReference type="NCBI Taxonomy" id="1286918"/>
    <lineage>
        <taxon>Eukaryota</taxon>
        <taxon>Fungi</taxon>
        <taxon>Fungi incertae sedis</taxon>
        <taxon>Zoopagomycota</taxon>
        <taxon>Kickxellomycotina</taxon>
        <taxon>Kickxellomycetes</taxon>
        <taxon>Kickxellales</taxon>
        <taxon>Kickxellaceae</taxon>
        <taxon>Coemansia</taxon>
    </lineage>
</organism>
<dbReference type="AlphaFoldDB" id="A0A9W7YHR3"/>
<name>A0A9W7YHR3_9FUNG</name>
<sequence length="387" mass="40940">MLYYHAGAERETDPPAPQRRLRVQPFYVGDQHGRQRLREVAVGRWHNDVTDRFEAHRARGRWIHGESSVTRAASHVELPPELAGGIGDSEAVRLVLFASDRESRQVLDALDARFPGATKLGIVGSQTPFLNGREYTLLADDQIHDSGVLGFAFAAQRCHLDQRRDIAGPPRVSYSGLEPISGALRIERCKGNVVLELEDGASIHLLVAALRGRRLAGGGAETDSQLFARIMRTRDMGAPCSDSAVPPPETGSMVLRVTGGNPAKGGLALDTLRDLAPGQYIQFLMPALDGHPRSASKSNGSTSADGVEVLFGACGSDGGSGQGSADPRPAGHCWPAGVAFGGATEGGFAYGRPRPHGSPAPEKDDGSVFSGSIECAVPGSTVALELK</sequence>
<dbReference type="Proteomes" id="UP001143981">
    <property type="component" value="Unassembled WGS sequence"/>
</dbReference>
<accession>A0A9W7YHR3</accession>
<evidence type="ECO:0000313" key="3">
    <source>
        <dbReference type="Proteomes" id="UP001143981"/>
    </source>
</evidence>
<evidence type="ECO:0000313" key="2">
    <source>
        <dbReference type="EMBL" id="KAJ1734696.1"/>
    </source>
</evidence>